<dbReference type="PANTHER" id="PTHR30629">
    <property type="entry name" value="PROPHAGE INTEGRASE"/>
    <property type="match status" value="1"/>
</dbReference>
<dbReference type="PROSITE" id="PS51898">
    <property type="entry name" value="TYR_RECOMBINASE"/>
    <property type="match status" value="1"/>
</dbReference>
<dbReference type="Pfam" id="PF00589">
    <property type="entry name" value="Phage_integrase"/>
    <property type="match status" value="1"/>
</dbReference>
<dbReference type="Proteomes" id="UP000003111">
    <property type="component" value="Unassembled WGS sequence"/>
</dbReference>
<name>E2S7U3_9ACTN</name>
<keyword evidence="2" id="KW-0229">DNA integration</keyword>
<evidence type="ECO:0000313" key="8">
    <source>
        <dbReference type="EMBL" id="EFQ84759.1"/>
    </source>
</evidence>
<sequence>MQTNGYRTGTVTEVNKKNPRDYGSGSVFQRSDGLWIGRIEAGWTAKGERRRIQVSAKTEAECKRRLVKKKRELAEHGVPTEGLASTTSVKVWSEQWLLEQQRRLASHTWGSYAGTVRKWIVPTIGHKRLANLTPGDLRAVTRAEEQAGKKPASTLATRRILVKMLRDARIEGHPIPARIFDVKAHTPPPSDRDAIPLADAIAIMNASLTLPHTSRWIVAFFEGMRQGEVLGLTWDHVDLDRGIIDIEYQLDSLAYLDREAGTFRHPDRITPKQLWRSYHLVPPKSKSGRRIIPIVGPALAALQQWRELAPPSPHGLVWPRPDGRPINPQHDTAEWIDLQDRAQVASVDGNQGRRYAGHEIRHTTATILLEIGADPRTVEAILGHSSIVTSRGYQHVRDELSREAMQKVSDRFAFTFPESPRPIES</sequence>
<dbReference type="InterPro" id="IPR011010">
    <property type="entry name" value="DNA_brk_join_enz"/>
</dbReference>
<keyword evidence="3 5" id="KW-0238">DNA-binding</keyword>
<dbReference type="InterPro" id="IPR002104">
    <property type="entry name" value="Integrase_catalytic"/>
</dbReference>
<dbReference type="Gene3D" id="1.10.150.130">
    <property type="match status" value="1"/>
</dbReference>
<dbReference type="SUPFAM" id="SSF56349">
    <property type="entry name" value="DNA breaking-rejoining enzymes"/>
    <property type="match status" value="1"/>
</dbReference>
<dbReference type="eggNOG" id="COG0582">
    <property type="taxonomic scope" value="Bacteria"/>
</dbReference>
<dbReference type="PANTHER" id="PTHR30629:SF2">
    <property type="entry name" value="PROPHAGE INTEGRASE INTS-RELATED"/>
    <property type="match status" value="1"/>
</dbReference>
<evidence type="ECO:0000259" key="7">
    <source>
        <dbReference type="PROSITE" id="PS51900"/>
    </source>
</evidence>
<comment type="caution">
    <text evidence="8">The sequence shown here is derived from an EMBL/GenBank/DDBJ whole genome shotgun (WGS) entry which is preliminary data.</text>
</comment>
<dbReference type="EMBL" id="ACLF03000001">
    <property type="protein sequence ID" value="EFQ84759.1"/>
    <property type="molecule type" value="Genomic_DNA"/>
</dbReference>
<dbReference type="HOGENOM" id="CLU_027562_17_1_11"/>
<feature type="domain" description="Tyr recombinase" evidence="6">
    <location>
        <begin position="190"/>
        <end position="406"/>
    </location>
</feature>
<dbReference type="OrthoDB" id="148546at2"/>
<dbReference type="InterPro" id="IPR044068">
    <property type="entry name" value="CB"/>
</dbReference>
<dbReference type="InterPro" id="IPR010998">
    <property type="entry name" value="Integrase_recombinase_N"/>
</dbReference>
<dbReference type="Pfam" id="PF14659">
    <property type="entry name" value="Phage_int_SAM_3"/>
    <property type="match status" value="1"/>
</dbReference>
<evidence type="ECO:0000256" key="5">
    <source>
        <dbReference type="PROSITE-ProRule" id="PRU01248"/>
    </source>
</evidence>
<protein>
    <submittedName>
        <fullName evidence="8">Phage integrase SAM-like domain protein</fullName>
    </submittedName>
</protein>
<dbReference type="InterPro" id="IPR004107">
    <property type="entry name" value="Integrase_SAM-like_N"/>
</dbReference>
<dbReference type="InterPro" id="IPR013762">
    <property type="entry name" value="Integrase-like_cat_sf"/>
</dbReference>
<dbReference type="InterPro" id="IPR050808">
    <property type="entry name" value="Phage_Integrase"/>
</dbReference>
<keyword evidence="9" id="KW-1185">Reference proteome</keyword>
<dbReference type="CDD" id="cd01189">
    <property type="entry name" value="INT_ICEBs1_C_like"/>
    <property type="match status" value="1"/>
</dbReference>
<dbReference type="GO" id="GO:0015074">
    <property type="term" value="P:DNA integration"/>
    <property type="evidence" value="ECO:0007669"/>
    <property type="project" value="UniProtKB-KW"/>
</dbReference>
<dbReference type="Gene3D" id="1.10.443.10">
    <property type="entry name" value="Intergrase catalytic core"/>
    <property type="match status" value="1"/>
</dbReference>
<evidence type="ECO:0000256" key="1">
    <source>
        <dbReference type="ARBA" id="ARBA00008857"/>
    </source>
</evidence>
<reference evidence="8" key="1">
    <citation type="submission" date="2010-08" db="EMBL/GenBank/DDBJ databases">
        <authorList>
            <person name="Muzny D."/>
            <person name="Qin X."/>
            <person name="Buhay C."/>
            <person name="Dugan-Rocha S."/>
            <person name="Ding Y."/>
            <person name="Chen G."/>
            <person name="Hawes A."/>
            <person name="Holder M."/>
            <person name="Jhangiani S."/>
            <person name="Johnson A."/>
            <person name="Khan Z."/>
            <person name="Li Z."/>
            <person name="Liu W."/>
            <person name="Liu X."/>
            <person name="Perez L."/>
            <person name="Shen H."/>
            <person name="Wang Q."/>
            <person name="Watt J."/>
            <person name="Xi L."/>
            <person name="Xin Y."/>
            <person name="Zhou J."/>
            <person name="Deng J."/>
            <person name="Jiang H."/>
            <person name="Liu Y."/>
            <person name="Qu J."/>
            <person name="Song X.-Z."/>
            <person name="Zhang L."/>
            <person name="Villasana D."/>
            <person name="Johnson A."/>
            <person name="Liu J."/>
            <person name="Liyanage D."/>
            <person name="Lorensuhewa L."/>
            <person name="Robinson T."/>
            <person name="Song A."/>
            <person name="Song B.-B."/>
            <person name="Dinh H."/>
            <person name="Thornton R."/>
            <person name="Coyle M."/>
            <person name="Francisco L."/>
            <person name="Jackson L."/>
            <person name="Javaid M."/>
            <person name="Korchina V."/>
            <person name="Kovar C."/>
            <person name="Mata R."/>
            <person name="Mathew T."/>
            <person name="Ngo R."/>
            <person name="Nguyen L."/>
            <person name="Nguyen N."/>
            <person name="Okwuonu G."/>
            <person name="Ongeri F."/>
            <person name="Pham C."/>
            <person name="Simmons D."/>
            <person name="Wilczek-Boney K."/>
            <person name="Hale W."/>
            <person name="Jakkamsetti A."/>
            <person name="Pham P."/>
            <person name="Ruth R."/>
            <person name="San Lucas F."/>
            <person name="Warren J."/>
            <person name="Zhang J."/>
            <person name="Zhao Z."/>
            <person name="Zhou C."/>
            <person name="Zhu D."/>
            <person name="Lee S."/>
            <person name="Bess C."/>
            <person name="Blankenburg K."/>
            <person name="Forbes L."/>
            <person name="Fu Q."/>
            <person name="Gubbala S."/>
            <person name="Hirani K."/>
            <person name="Jayaseelan J.C."/>
            <person name="Lara F."/>
            <person name="Munidasa M."/>
            <person name="Palculict T."/>
            <person name="Patil S."/>
            <person name="Pu L.-L."/>
            <person name="Saada N."/>
            <person name="Tang L."/>
            <person name="Weissenberger G."/>
            <person name="Zhu Y."/>
            <person name="Hemphill L."/>
            <person name="Shang Y."/>
            <person name="Youmans B."/>
            <person name="Ayvaz T."/>
            <person name="Ross M."/>
            <person name="Santibanez J."/>
            <person name="Aqrawi P."/>
            <person name="Gross S."/>
            <person name="Joshi V."/>
            <person name="Fowler G."/>
            <person name="Nazareth L."/>
            <person name="Reid J."/>
            <person name="Worley K."/>
            <person name="Petrosino J."/>
            <person name="Highlander S."/>
            <person name="Gibbs R."/>
        </authorList>
    </citation>
    <scope>NUCLEOTIDE SEQUENCE [LARGE SCALE GENOMIC DNA]</scope>
    <source>
        <strain evidence="8">DSM 15272</strain>
    </source>
</reference>
<keyword evidence="4" id="KW-0233">DNA recombination</keyword>
<dbReference type="AlphaFoldDB" id="E2S7U3"/>
<dbReference type="STRING" id="585531.HMPREF0063_10100"/>
<dbReference type="PROSITE" id="PS51900">
    <property type="entry name" value="CB"/>
    <property type="match status" value="1"/>
</dbReference>
<organism evidence="8 9">
    <name type="scientific">Aeromicrobium marinum DSM 15272</name>
    <dbReference type="NCBI Taxonomy" id="585531"/>
    <lineage>
        <taxon>Bacteria</taxon>
        <taxon>Bacillati</taxon>
        <taxon>Actinomycetota</taxon>
        <taxon>Actinomycetes</taxon>
        <taxon>Propionibacteriales</taxon>
        <taxon>Nocardioidaceae</taxon>
        <taxon>Aeromicrobium</taxon>
    </lineage>
</organism>
<accession>E2S7U3</accession>
<dbReference type="GO" id="GO:0006310">
    <property type="term" value="P:DNA recombination"/>
    <property type="evidence" value="ECO:0007669"/>
    <property type="project" value="UniProtKB-KW"/>
</dbReference>
<evidence type="ECO:0000256" key="4">
    <source>
        <dbReference type="ARBA" id="ARBA00023172"/>
    </source>
</evidence>
<proteinExistence type="inferred from homology"/>
<gene>
    <name evidence="8" type="ORF">HMPREF0063_10100</name>
</gene>
<evidence type="ECO:0000313" key="9">
    <source>
        <dbReference type="Proteomes" id="UP000003111"/>
    </source>
</evidence>
<dbReference type="GO" id="GO:0003677">
    <property type="term" value="F:DNA binding"/>
    <property type="evidence" value="ECO:0007669"/>
    <property type="project" value="UniProtKB-UniRule"/>
</dbReference>
<comment type="similarity">
    <text evidence="1">Belongs to the 'phage' integrase family.</text>
</comment>
<evidence type="ECO:0000259" key="6">
    <source>
        <dbReference type="PROSITE" id="PS51898"/>
    </source>
</evidence>
<evidence type="ECO:0000256" key="3">
    <source>
        <dbReference type="ARBA" id="ARBA00023125"/>
    </source>
</evidence>
<feature type="domain" description="Core-binding (CB)" evidence="7">
    <location>
        <begin position="87"/>
        <end position="170"/>
    </location>
</feature>
<evidence type="ECO:0000256" key="2">
    <source>
        <dbReference type="ARBA" id="ARBA00022908"/>
    </source>
</evidence>